<gene>
    <name evidence="2" type="ORF">GCM10022378_15340</name>
</gene>
<comment type="caution">
    <text evidence="2">The sequence shown here is derived from an EMBL/GenBank/DDBJ whole genome shotgun (WGS) entry which is preliminary data.</text>
</comment>
<keyword evidence="3" id="KW-1185">Reference proteome</keyword>
<dbReference type="RefSeq" id="WP_344703129.1">
    <property type="nucleotide sequence ID" value="NZ_BAABCK010000041.1"/>
</dbReference>
<sequence length="510" mass="60728">MSRQVFTKDKIDEASGEFKSVRKKIKEIHRTIIYQMIRSYKSEYVDNNGLSVSIYKHNTQEKVAIFVKDKEKVYYVFDMQPDLQREIDDSQYCKLDSDDEYHLRQISSILNTYCDSGDEIELTSDEYRHFRIVAKSLNITINLLLKRLGYKQSVKYNDKRLLTQEELLDKLRKFVLDDGITVSLPSQNNEAQSLRLYASRSNMSIADYVRSLGFKYKLRENENEANKNALISEIKSKYIVEDSYIYISPYDRFYKNMYVRARRQGKTIDQFLNELGFERLLLNQLPENYEPYDWIQDIKNVGNDIDFKKEIEKSFVYNGRVYIPSKHYFYDQLFYHALLQKKSINEKLKEWGFVRTYSRPKEYILETEESGISPIKLNLLSEIKNIQKKIRLKKFNGETVVRSRELTDKLKKLYNYQCQVCGPESDTIVMENGCNYVEIHHITPLHNAKVAEDEEDLEFDNYRNLICLCPFHHKYVHYHKGGNYKLNRERSKLINSKGEELRIIIDFHLK</sequence>
<feature type="domain" description="HNH nuclease" evidence="1">
    <location>
        <begin position="405"/>
        <end position="474"/>
    </location>
</feature>
<evidence type="ECO:0000313" key="2">
    <source>
        <dbReference type="EMBL" id="GAA3726949.1"/>
    </source>
</evidence>
<proteinExistence type="predicted"/>
<accession>A0ABP7EX92</accession>
<reference evidence="3" key="1">
    <citation type="journal article" date="2019" name="Int. J. Syst. Evol. Microbiol.">
        <title>The Global Catalogue of Microorganisms (GCM) 10K type strain sequencing project: providing services to taxonomists for standard genome sequencing and annotation.</title>
        <authorList>
            <consortium name="The Broad Institute Genomics Platform"/>
            <consortium name="The Broad Institute Genome Sequencing Center for Infectious Disease"/>
            <person name="Wu L."/>
            <person name="Ma J."/>
        </authorList>
    </citation>
    <scope>NUCLEOTIDE SEQUENCE [LARGE SCALE GENOMIC DNA]</scope>
    <source>
        <strain evidence="3">JCM 16981</strain>
    </source>
</reference>
<dbReference type="Pfam" id="PF13391">
    <property type="entry name" value="HNH_2"/>
    <property type="match status" value="1"/>
</dbReference>
<dbReference type="InterPro" id="IPR003615">
    <property type="entry name" value="HNH_nuc"/>
</dbReference>
<dbReference type="Proteomes" id="UP001500920">
    <property type="component" value="Unassembled WGS sequence"/>
</dbReference>
<dbReference type="SMART" id="SM00507">
    <property type="entry name" value="HNHc"/>
    <property type="match status" value="1"/>
</dbReference>
<evidence type="ECO:0000313" key="3">
    <source>
        <dbReference type="Proteomes" id="UP001500920"/>
    </source>
</evidence>
<name>A0ABP7EX92_9STAP</name>
<dbReference type="CDD" id="cd00085">
    <property type="entry name" value="HNHc"/>
    <property type="match status" value="1"/>
</dbReference>
<dbReference type="EMBL" id="BAABCK010000041">
    <property type="protein sequence ID" value="GAA3726949.1"/>
    <property type="molecule type" value="Genomic_DNA"/>
</dbReference>
<evidence type="ECO:0000259" key="1">
    <source>
        <dbReference type="SMART" id="SM00507"/>
    </source>
</evidence>
<protein>
    <recommendedName>
        <fullName evidence="1">HNH nuclease domain-containing protein</fullName>
    </recommendedName>
</protein>
<organism evidence="2 3">
    <name type="scientific">Salinicoccus jeotgali</name>
    <dbReference type="NCBI Taxonomy" id="381634"/>
    <lineage>
        <taxon>Bacteria</taxon>
        <taxon>Bacillati</taxon>
        <taxon>Bacillota</taxon>
        <taxon>Bacilli</taxon>
        <taxon>Bacillales</taxon>
        <taxon>Staphylococcaceae</taxon>
        <taxon>Salinicoccus</taxon>
    </lineage>
</organism>
<dbReference type="Gene3D" id="1.10.30.50">
    <property type="match status" value="1"/>
</dbReference>